<reference evidence="4" key="2">
    <citation type="submission" date="2025-09" db="UniProtKB">
        <authorList>
            <consortium name="Ensembl"/>
        </authorList>
    </citation>
    <scope>IDENTIFICATION</scope>
</reference>
<dbReference type="Ensembl" id="ENSPCLT00000005258.1">
    <property type="protein sequence ID" value="ENSPCLP00000003755.1"/>
    <property type="gene ID" value="ENSPCLG00000003285.1"/>
</dbReference>
<dbReference type="GeneID" id="116226812"/>
<keyword evidence="5" id="KW-1185">Reference proteome</keyword>
<reference evidence="4" key="1">
    <citation type="submission" date="2025-08" db="UniProtKB">
        <authorList>
            <consortium name="Ensembl"/>
        </authorList>
    </citation>
    <scope>IDENTIFICATION</scope>
</reference>
<accession>A0A669P8U2</accession>
<proteinExistence type="predicted"/>
<feature type="domain" description="DUF4537" evidence="3">
    <location>
        <begin position="91"/>
        <end position="218"/>
    </location>
</feature>
<dbReference type="Proteomes" id="UP000472261">
    <property type="component" value="Unplaced"/>
</dbReference>
<evidence type="ECO:0000256" key="2">
    <source>
        <dbReference type="SAM" id="MobiDB-lite"/>
    </source>
</evidence>
<evidence type="ECO:0000313" key="5">
    <source>
        <dbReference type="Proteomes" id="UP000472261"/>
    </source>
</evidence>
<dbReference type="RefSeq" id="XP_031445651.1">
    <property type="nucleotide sequence ID" value="XM_031589791.1"/>
</dbReference>
<evidence type="ECO:0000256" key="1">
    <source>
        <dbReference type="SAM" id="Coils"/>
    </source>
</evidence>
<dbReference type="RefSeq" id="XP_031445650.1">
    <property type="nucleotide sequence ID" value="XM_031589790.1"/>
</dbReference>
<organism evidence="4 5">
    <name type="scientific">Phasianus colchicus</name>
    <name type="common">Common pheasant</name>
    <dbReference type="NCBI Taxonomy" id="9054"/>
    <lineage>
        <taxon>Eukaryota</taxon>
        <taxon>Metazoa</taxon>
        <taxon>Chordata</taxon>
        <taxon>Craniata</taxon>
        <taxon>Vertebrata</taxon>
        <taxon>Euteleostomi</taxon>
        <taxon>Archelosauria</taxon>
        <taxon>Archosauria</taxon>
        <taxon>Dinosauria</taxon>
        <taxon>Saurischia</taxon>
        <taxon>Theropoda</taxon>
        <taxon>Coelurosauria</taxon>
        <taxon>Aves</taxon>
        <taxon>Neognathae</taxon>
        <taxon>Galloanserae</taxon>
        <taxon>Galliformes</taxon>
        <taxon>Phasianidae</taxon>
        <taxon>Phasianinae</taxon>
        <taxon>Phasianus</taxon>
    </lineage>
</organism>
<evidence type="ECO:0000313" key="4">
    <source>
        <dbReference type="Ensembl" id="ENSPCLP00000003755.1"/>
    </source>
</evidence>
<dbReference type="OrthoDB" id="6241467at2759"/>
<gene>
    <name evidence="4" type="primary">LOC116226812</name>
</gene>
<dbReference type="KEGG" id="pcoc:116226812"/>
<name>A0A669P8U2_PHACC</name>
<feature type="region of interest" description="Disordered" evidence="2">
    <location>
        <begin position="333"/>
        <end position="385"/>
    </location>
</feature>
<dbReference type="Pfam" id="PF15057">
    <property type="entry name" value="DUF4537"/>
    <property type="match status" value="1"/>
</dbReference>
<dbReference type="Gene3D" id="2.30.30.140">
    <property type="match status" value="1"/>
</dbReference>
<sequence length="721" mass="82569">MEEVARQSGGSSQVIRVPPAASAKIISMPTSHVRCCHTANKALCGSVLPGCPLTHLPVCTWNPDSICMSLVSSAKRSFIHSSPEASSFIRGARVLARRKADGYYYLGHIAQEVKGSRECFLIEFDKSCTLKGKVQLRMQETPLYDILHYKDASQWCLAPGDRVLAPWEANTERFGPGTVLKVMENKKTPLAHNRKGVLVNFWNGQTKEVSSDQALWIPLPLSERIILELQMPLAARQMVVESSLDYPYIVTPGYRASGHYRRGHSGLDCWPGVLCSFEPCTKCSCRCTLVPHCCLAACKSPQPTEHKVQQENFFIPGTSLNKEELGKKIEEQLSEVRMSPSGSVSREEEENEEKSLMTENLSKDAQPCLEEDSEVLGPKKNPQREMAHATMVDTAVNTDSWLMESIHKEEAGSRQQDAGTEAHFKHKHGLFETRVADAPIQSSQRSTSVGASALCPFQRQSFFDQVHQSLKKDSLAIESALHVLRPHSTSSAQAGRFTNLNLLKDKSISKSVRNSASQERWEEMDLNKAKIEHKRHQEEERQLKRQQQQEADAVQCQLRRNNQRQRLYQRTLQGLEKQLEHQNRALQHTALLQAAQSERSKKESFLAEEENRKLSQRLQFLHTQRLQRENLLAELNERSFEQEKERLHFLRNRMQSRQTMLTQDLEEQDRQQKHHQAAKRKVFQNRDRLHEKMLKEDQRHCDLQQYLREQNLLMFRASLLE</sequence>
<feature type="coiled-coil region" evidence="1">
    <location>
        <begin position="526"/>
        <end position="612"/>
    </location>
</feature>
<dbReference type="InterPro" id="IPR032770">
    <property type="entry name" value="DUF4537"/>
</dbReference>
<evidence type="ECO:0000259" key="3">
    <source>
        <dbReference type="Pfam" id="PF15057"/>
    </source>
</evidence>
<keyword evidence="1" id="KW-0175">Coiled coil</keyword>
<protein>
    <recommendedName>
        <fullName evidence="3">DUF4537 domain-containing protein</fullName>
    </recommendedName>
</protein>
<dbReference type="OMA" id="KASAWNA"/>
<dbReference type="PANTHER" id="PTHR14343:SF4">
    <property type="entry name" value="DUF4537 DOMAIN-CONTAINING PROTEIN"/>
    <property type="match status" value="1"/>
</dbReference>
<dbReference type="PANTHER" id="PTHR14343">
    <property type="entry name" value="VWFA DOMAIN-CONTAINING PROTEIN"/>
    <property type="match status" value="1"/>
</dbReference>
<dbReference type="AlphaFoldDB" id="A0A669P8U2"/>